<keyword evidence="1" id="KW-0812">Transmembrane</keyword>
<evidence type="ECO:0008006" key="4">
    <source>
        <dbReference type="Google" id="ProtNLM"/>
    </source>
</evidence>
<feature type="transmembrane region" description="Helical" evidence="1">
    <location>
        <begin position="84"/>
        <end position="105"/>
    </location>
</feature>
<protein>
    <recommendedName>
        <fullName evidence="4">Lantibiotic ABC transporter permease</fullName>
    </recommendedName>
</protein>
<keyword evidence="3" id="KW-1185">Reference proteome</keyword>
<accession>A0A401UUJ2</accession>
<keyword evidence="1" id="KW-1133">Transmembrane helix</keyword>
<gene>
    <name evidence="2" type="ORF">Ctaglu_48450</name>
</gene>
<sequence length="262" mass="28880">MSQEIHVKVLKIFTVLSFILMVTVNALANILPINGITTGGVSDSYPNLFAPAGITFAIWGLIYLLLAGFVVYQLGLFKGADTKAIVNLICGYFIISSIANMAWIFSWQYKIIPLSMILMIVILVCLIKINIKISSTQLTSKEKLFVKLPFSVYFGWITVATIANACTLLVSLGWNGWSISEQIWTIVILFVGLIIGMITTLKNKDIPYGIVIFWAYLGILIKHVSSSGFAGKYPGIITTLIISLVVIFICIVYVAKKVRNIA</sequence>
<dbReference type="EMBL" id="BHYK01000071">
    <property type="protein sequence ID" value="GCD13222.1"/>
    <property type="molecule type" value="Genomic_DNA"/>
</dbReference>
<name>A0A401UUJ2_9CLOT</name>
<evidence type="ECO:0000256" key="1">
    <source>
        <dbReference type="SAM" id="Phobius"/>
    </source>
</evidence>
<proteinExistence type="predicted"/>
<keyword evidence="1" id="KW-0472">Membrane</keyword>
<dbReference type="OrthoDB" id="5189031at2"/>
<feature type="transmembrane region" description="Helical" evidence="1">
    <location>
        <begin position="111"/>
        <end position="131"/>
    </location>
</feature>
<dbReference type="AlphaFoldDB" id="A0A401UUJ2"/>
<evidence type="ECO:0000313" key="2">
    <source>
        <dbReference type="EMBL" id="GCD13222.1"/>
    </source>
</evidence>
<dbReference type="Proteomes" id="UP000287872">
    <property type="component" value="Unassembled WGS sequence"/>
</dbReference>
<feature type="transmembrane region" description="Helical" evidence="1">
    <location>
        <begin position="12"/>
        <end position="36"/>
    </location>
</feature>
<evidence type="ECO:0000313" key="3">
    <source>
        <dbReference type="Proteomes" id="UP000287872"/>
    </source>
</evidence>
<dbReference type="InterPro" id="IPR038330">
    <property type="entry name" value="TspO/MBR-related_sf"/>
</dbReference>
<comment type="caution">
    <text evidence="2">The sequence shown here is derived from an EMBL/GenBank/DDBJ whole genome shotgun (WGS) entry which is preliminary data.</text>
</comment>
<feature type="transmembrane region" description="Helical" evidence="1">
    <location>
        <begin position="152"/>
        <end position="177"/>
    </location>
</feature>
<dbReference type="PANTHER" id="PTHR33802:SF1">
    <property type="entry name" value="XK-RELATED PROTEIN"/>
    <property type="match status" value="1"/>
</dbReference>
<feature type="transmembrane region" description="Helical" evidence="1">
    <location>
        <begin position="183"/>
        <end position="201"/>
    </location>
</feature>
<feature type="transmembrane region" description="Helical" evidence="1">
    <location>
        <begin position="208"/>
        <end position="224"/>
    </location>
</feature>
<dbReference type="PANTHER" id="PTHR33802">
    <property type="entry name" value="SI:CH211-161H7.5-RELATED"/>
    <property type="match status" value="1"/>
</dbReference>
<reference evidence="2 3" key="1">
    <citation type="submission" date="2018-11" db="EMBL/GenBank/DDBJ databases">
        <title>Genome sequencing and assembly of Clostridium tagluense strain A121.</title>
        <authorList>
            <person name="Murakami T."/>
            <person name="Segawa T."/>
            <person name="Shcherbakova V.A."/>
            <person name="Mori H."/>
            <person name="Yoshimura Y."/>
        </authorList>
    </citation>
    <scope>NUCLEOTIDE SEQUENCE [LARGE SCALE GENOMIC DNA]</scope>
    <source>
        <strain evidence="2 3">A121</strain>
    </source>
</reference>
<feature type="transmembrane region" description="Helical" evidence="1">
    <location>
        <begin position="48"/>
        <end position="72"/>
    </location>
</feature>
<dbReference type="RefSeq" id="WP_125006574.1">
    <property type="nucleotide sequence ID" value="NZ_BHYK01000071.1"/>
</dbReference>
<feature type="transmembrane region" description="Helical" evidence="1">
    <location>
        <begin position="236"/>
        <end position="255"/>
    </location>
</feature>
<organism evidence="2 3">
    <name type="scientific">Clostridium tagluense</name>
    <dbReference type="NCBI Taxonomy" id="360422"/>
    <lineage>
        <taxon>Bacteria</taxon>
        <taxon>Bacillati</taxon>
        <taxon>Bacillota</taxon>
        <taxon>Clostridia</taxon>
        <taxon>Eubacteriales</taxon>
        <taxon>Clostridiaceae</taxon>
        <taxon>Clostridium</taxon>
    </lineage>
</organism>
<dbReference type="Gene3D" id="1.20.1260.100">
    <property type="entry name" value="TspO/MBR protein"/>
    <property type="match status" value="1"/>
</dbReference>